<feature type="domain" description="Intracellular proteinase inhibitor BsuPI" evidence="1">
    <location>
        <begin position="83"/>
        <end position="179"/>
    </location>
</feature>
<dbReference type="InterPro" id="IPR020481">
    <property type="entry name" value="Intracell_prot_inh_BsuPI"/>
</dbReference>
<dbReference type="AlphaFoldDB" id="A0A317KW93"/>
<gene>
    <name evidence="2" type="ORF">DLJ74_14940</name>
</gene>
<dbReference type="Gene3D" id="2.60.40.2360">
    <property type="entry name" value="Intracellular proteinase inhibitor BsuPI"/>
    <property type="match status" value="1"/>
</dbReference>
<accession>A0A317KW93</accession>
<keyword evidence="3" id="KW-1185">Reference proteome</keyword>
<proteinExistence type="predicted"/>
<evidence type="ECO:0000313" key="2">
    <source>
        <dbReference type="EMBL" id="PWU67747.1"/>
    </source>
</evidence>
<evidence type="ECO:0000313" key="3">
    <source>
        <dbReference type="Proteomes" id="UP000245624"/>
    </source>
</evidence>
<protein>
    <recommendedName>
        <fullName evidence="1">Intracellular proteinase inhibitor BsuPI domain-containing protein</fullName>
    </recommendedName>
</protein>
<dbReference type="EMBL" id="QGTD01000013">
    <property type="protein sequence ID" value="PWU67747.1"/>
    <property type="molecule type" value="Genomic_DNA"/>
</dbReference>
<dbReference type="InterPro" id="IPR038144">
    <property type="entry name" value="IPI"/>
</dbReference>
<organism evidence="2 3">
    <name type="scientific">Gracilibacillus dipsosauri</name>
    <dbReference type="NCBI Taxonomy" id="178340"/>
    <lineage>
        <taxon>Bacteria</taxon>
        <taxon>Bacillati</taxon>
        <taxon>Bacillota</taxon>
        <taxon>Bacilli</taxon>
        <taxon>Bacillales</taxon>
        <taxon>Bacillaceae</taxon>
        <taxon>Gracilibacillus</taxon>
    </lineage>
</organism>
<name>A0A317KW93_9BACI</name>
<comment type="caution">
    <text evidence="2">The sequence shown here is derived from an EMBL/GenBank/DDBJ whole genome shotgun (WGS) entry which is preliminary data.</text>
</comment>
<evidence type="ECO:0000259" key="1">
    <source>
        <dbReference type="Pfam" id="PF12690"/>
    </source>
</evidence>
<dbReference type="Pfam" id="PF12690">
    <property type="entry name" value="BsuPI"/>
    <property type="match status" value="1"/>
</dbReference>
<reference evidence="2 3" key="1">
    <citation type="submission" date="2018-05" db="EMBL/GenBank/DDBJ databases">
        <title>Genomic analysis of Gracilibacillus dipsosauri DD1 reveals novel features of a salt-tolerant amylase.</title>
        <authorList>
            <person name="Deutch C.E."/>
            <person name="Yang S."/>
        </authorList>
    </citation>
    <scope>NUCLEOTIDE SEQUENCE [LARGE SCALE GENOMIC DNA]</scope>
    <source>
        <strain evidence="2 3">DD1</strain>
    </source>
</reference>
<sequence>MKLLSEKNDYSIKEALRGWLNLWDRKEFPMKRIVLLISMIILLTSCGTSDKEETATGETQEEMASEEIVMDEETKQLIENFKMTAGAEQIEEGIIFTMELQNKNEEDLSLTFSSGQQFEILLTKDGENIYRYSEEKMFTQALIDKEIRSGEKLFWKEIWQPKRELEPGKYQVEIMLLPQEINRQKINQSAFTKKLTLELSDIQEELEEVQEPFRNIEVSGKHGNYQLKGEVHGSIGEAYYEVEDGHQYLVEQTPIEVEGETWQEFQLDIIISEDLIPQNGTLMLLLFNKDRSIQLPVVLEQQ</sequence>
<dbReference type="Proteomes" id="UP000245624">
    <property type="component" value="Unassembled WGS sequence"/>
</dbReference>